<accession>A0A8H3F287</accession>
<keyword evidence="3" id="KW-1185">Reference proteome</keyword>
<dbReference type="AlphaFoldDB" id="A0A8H3F287"/>
<evidence type="ECO:0000256" key="1">
    <source>
        <dbReference type="SAM" id="MobiDB-lite"/>
    </source>
</evidence>
<name>A0A8H3F287_9LECA</name>
<sequence>MSNVSNLPALLYPINTVIEANNQPSVMPAKHRATGASVQRGFDLAQAQKMAERNAATQDFHQTLRSKEFFEKTATALTDKGPDRAAMVKEYIQQTLGAQPDPGKCLSPGCMLCHTGLDKQQMPDTPPLSPKEALADPSSWQIIEPDGKTHICFAEADPETNKPELPAQGAYYSPSASSASIEAEESAVAIEDSEDTTSESATQSGSGASFSDWSSHTLGLASASCFPESPPIKDITVTTEVHSTACKHYIYVLRIEYRSKTNIGEAKGLHNELGTLGEVIVKDVFDNLGMANREVERVHRLLMIEKGLREMDTVRAFERLDTGDRLFVFLDNPRTFESWSIYTDERVLR</sequence>
<feature type="region of interest" description="Disordered" evidence="1">
    <location>
        <begin position="182"/>
        <end position="209"/>
    </location>
</feature>
<evidence type="ECO:0000313" key="3">
    <source>
        <dbReference type="Proteomes" id="UP000664521"/>
    </source>
</evidence>
<evidence type="ECO:0000313" key="2">
    <source>
        <dbReference type="EMBL" id="CAF9914642.1"/>
    </source>
</evidence>
<dbReference type="EMBL" id="CAJPDS010000014">
    <property type="protein sequence ID" value="CAF9914642.1"/>
    <property type="molecule type" value="Genomic_DNA"/>
</dbReference>
<protein>
    <submittedName>
        <fullName evidence="2">Uncharacterized protein</fullName>
    </submittedName>
</protein>
<dbReference type="OrthoDB" id="10656939at2759"/>
<comment type="caution">
    <text evidence="2">The sequence shown here is derived from an EMBL/GenBank/DDBJ whole genome shotgun (WGS) entry which is preliminary data.</text>
</comment>
<dbReference type="Proteomes" id="UP000664521">
    <property type="component" value="Unassembled WGS sequence"/>
</dbReference>
<proteinExistence type="predicted"/>
<organism evidence="2 3">
    <name type="scientific">Heterodermia speciosa</name>
    <dbReference type="NCBI Taxonomy" id="116794"/>
    <lineage>
        <taxon>Eukaryota</taxon>
        <taxon>Fungi</taxon>
        <taxon>Dikarya</taxon>
        <taxon>Ascomycota</taxon>
        <taxon>Pezizomycotina</taxon>
        <taxon>Lecanoromycetes</taxon>
        <taxon>OSLEUM clade</taxon>
        <taxon>Lecanoromycetidae</taxon>
        <taxon>Caliciales</taxon>
        <taxon>Physciaceae</taxon>
        <taxon>Heterodermia</taxon>
    </lineage>
</organism>
<gene>
    <name evidence="2" type="ORF">HETSPECPRED_002038</name>
</gene>
<reference evidence="2" key="1">
    <citation type="submission" date="2021-03" db="EMBL/GenBank/DDBJ databases">
        <authorList>
            <person name="Tagirdzhanova G."/>
        </authorList>
    </citation>
    <scope>NUCLEOTIDE SEQUENCE</scope>
</reference>